<protein>
    <recommendedName>
        <fullName evidence="7">MTOR-associated protein MEAK7</fullName>
    </recommendedName>
    <alternativeName>
        <fullName evidence="9">TBC/LysM-associated domain-containing protein 1</fullName>
    </alternativeName>
    <alternativeName>
        <fullName evidence="8">TLD domain-containing protein 1</fullName>
    </alternativeName>
</protein>
<reference evidence="11" key="2">
    <citation type="submission" date="2025-08" db="UniProtKB">
        <authorList>
            <consortium name="Ensembl"/>
        </authorList>
    </citation>
    <scope>IDENTIFICATION</scope>
</reference>
<gene>
    <name evidence="11" type="primary">MEAK7</name>
</gene>
<reference evidence="11 12" key="1">
    <citation type="submission" date="2020-06" db="EMBL/GenBank/DDBJ databases">
        <authorList>
            <consortium name="Wellcome Sanger Institute Data Sharing"/>
        </authorList>
    </citation>
    <scope>NUCLEOTIDE SEQUENCE [LARGE SCALE GENOMIC DNA]</scope>
</reference>
<evidence type="ECO:0000259" key="10">
    <source>
        <dbReference type="PROSITE" id="PS51886"/>
    </source>
</evidence>
<dbReference type="GeneTree" id="ENSGT00940000158087"/>
<keyword evidence="4" id="KW-0963">Cytoplasm</keyword>
<dbReference type="AlphaFoldDB" id="A0AAY4DLD7"/>
<dbReference type="GeneID" id="114766822"/>
<dbReference type="Ensembl" id="ENSDCDT00010056208.1">
    <property type="protein sequence ID" value="ENSDCDP00010046014.1"/>
    <property type="gene ID" value="ENSDCDG00010028230.1"/>
</dbReference>
<dbReference type="Pfam" id="PF07534">
    <property type="entry name" value="TLD"/>
    <property type="match status" value="1"/>
</dbReference>
<evidence type="ECO:0000256" key="6">
    <source>
        <dbReference type="ARBA" id="ARBA00023228"/>
    </source>
</evidence>
<dbReference type="RefSeq" id="XP_028813907.1">
    <property type="nucleotide sequence ID" value="XM_028958074.1"/>
</dbReference>
<dbReference type="Proteomes" id="UP000694580">
    <property type="component" value="Chromosome 17"/>
</dbReference>
<evidence type="ECO:0000256" key="3">
    <source>
        <dbReference type="ARBA" id="ARBA00004496"/>
    </source>
</evidence>
<dbReference type="GO" id="GO:0005634">
    <property type="term" value="C:nucleus"/>
    <property type="evidence" value="ECO:0007669"/>
    <property type="project" value="TreeGrafter"/>
</dbReference>
<evidence type="ECO:0000256" key="7">
    <source>
        <dbReference type="ARBA" id="ARBA00039594"/>
    </source>
</evidence>
<name>A0AAY4DLD7_9TELE</name>
<dbReference type="GO" id="GO:0016020">
    <property type="term" value="C:membrane"/>
    <property type="evidence" value="ECO:0007669"/>
    <property type="project" value="UniProtKB-SubCell"/>
</dbReference>
<accession>A0AAY4DLD7</accession>
<dbReference type="GO" id="GO:0006979">
    <property type="term" value="P:response to oxidative stress"/>
    <property type="evidence" value="ECO:0007669"/>
    <property type="project" value="TreeGrafter"/>
</dbReference>
<keyword evidence="6" id="KW-0458">Lysosome</keyword>
<sequence>MGNAESAAVQRRLDRFRPEERPAVEGLFEKLLRSSAPAAPPDKAAKTLSVDALRTCAGSMASGSMVERMFEGMRRIDPGVALPSCGGVSREQLVIFLADALRGTAQERAPLVMSMVQRGAEDSVVTLDQIKEFLEDLVSSVVQILTHRGCLRGWRPDRMGDTSQGVKLLAEQLSSEVRASAQQTCDVSGLEDWLFRVSGVALYLEMLVGESLSVQLTSRPPPTLLPECRDAPWGQAQCLLDLPLLLFLSPQLPEGIKAPWRLLFSTQVHGESFTRLVGCCKSRGPTLLLLRDTKGHVFGGFASQSWETKPQFQGDSRCFLFSVFPTLRVYTCTGYNQHYMYLNQGQQTMPNGLGMGGQHNYFGLWLDSDFGRGHSRGRPRCTTYGSPQLSGEEDFRLDAMEVWAVGQPPEELQDENKRSILDVDKEAQAIMEMTGKTLHSQGLREPEEDEQ</sequence>
<dbReference type="InterPro" id="IPR006571">
    <property type="entry name" value="TLDc_dom"/>
</dbReference>
<dbReference type="SMART" id="SM00584">
    <property type="entry name" value="TLDc"/>
    <property type="match status" value="1"/>
</dbReference>
<dbReference type="PANTHER" id="PTHR23354">
    <property type="entry name" value="NUCLEOLAR PROTEIN 7/ESTROGEN RECEPTOR COACTIVATOR-RELATED"/>
    <property type="match status" value="1"/>
</dbReference>
<evidence type="ECO:0000313" key="11">
    <source>
        <dbReference type="Ensembl" id="ENSDCDP00010046014.1"/>
    </source>
</evidence>
<feature type="domain" description="TLDc" evidence="10">
    <location>
        <begin position="238"/>
        <end position="406"/>
    </location>
</feature>
<dbReference type="GO" id="GO:0031929">
    <property type="term" value="P:TOR signaling"/>
    <property type="evidence" value="ECO:0007669"/>
    <property type="project" value="TreeGrafter"/>
</dbReference>
<dbReference type="GO" id="GO:0005764">
    <property type="term" value="C:lysosome"/>
    <property type="evidence" value="ECO:0007669"/>
    <property type="project" value="UniProtKB-SubCell"/>
</dbReference>
<dbReference type="PANTHER" id="PTHR23354:SF131">
    <property type="entry name" value="MTOR-ASSOCIATED PROTEIN MEAK7"/>
    <property type="match status" value="1"/>
</dbReference>
<comment type="subcellular location">
    <subcellularLocation>
        <location evidence="3">Cytoplasm</location>
    </subcellularLocation>
    <subcellularLocation>
        <location evidence="2">Lysosome</location>
    </subcellularLocation>
    <subcellularLocation>
        <location evidence="1">Membrane</location>
    </subcellularLocation>
</comment>
<evidence type="ECO:0000256" key="4">
    <source>
        <dbReference type="ARBA" id="ARBA00022490"/>
    </source>
</evidence>
<reference evidence="11" key="3">
    <citation type="submission" date="2025-09" db="UniProtKB">
        <authorList>
            <consortium name="Ensembl"/>
        </authorList>
    </citation>
    <scope>IDENTIFICATION</scope>
</reference>
<evidence type="ECO:0000256" key="8">
    <source>
        <dbReference type="ARBA" id="ARBA00041780"/>
    </source>
</evidence>
<dbReference type="PROSITE" id="PS51886">
    <property type="entry name" value="TLDC"/>
    <property type="match status" value="1"/>
</dbReference>
<organism evidence="11 12">
    <name type="scientific">Denticeps clupeoides</name>
    <name type="common">denticle herring</name>
    <dbReference type="NCBI Taxonomy" id="299321"/>
    <lineage>
        <taxon>Eukaryota</taxon>
        <taxon>Metazoa</taxon>
        <taxon>Chordata</taxon>
        <taxon>Craniata</taxon>
        <taxon>Vertebrata</taxon>
        <taxon>Euteleostomi</taxon>
        <taxon>Actinopterygii</taxon>
        <taxon>Neopterygii</taxon>
        <taxon>Teleostei</taxon>
        <taxon>Clupei</taxon>
        <taxon>Clupeiformes</taxon>
        <taxon>Denticipitoidei</taxon>
        <taxon>Denticipitidae</taxon>
        <taxon>Denticeps</taxon>
    </lineage>
</organism>
<evidence type="ECO:0000256" key="9">
    <source>
        <dbReference type="ARBA" id="ARBA00042134"/>
    </source>
</evidence>
<evidence type="ECO:0000256" key="2">
    <source>
        <dbReference type="ARBA" id="ARBA00004371"/>
    </source>
</evidence>
<proteinExistence type="predicted"/>
<keyword evidence="5" id="KW-0472">Membrane</keyword>
<evidence type="ECO:0000256" key="1">
    <source>
        <dbReference type="ARBA" id="ARBA00004370"/>
    </source>
</evidence>
<keyword evidence="12" id="KW-1185">Reference proteome</keyword>
<evidence type="ECO:0000313" key="12">
    <source>
        <dbReference type="Proteomes" id="UP000694580"/>
    </source>
</evidence>
<evidence type="ECO:0000256" key="5">
    <source>
        <dbReference type="ARBA" id="ARBA00023136"/>
    </source>
</evidence>